<keyword evidence="5" id="KW-1035">Host cytoplasm</keyword>
<protein>
    <recommendedName>
        <fullName evidence="7">Lysozyme</fullName>
        <ecNumber evidence="7">3.2.1.17</ecNumber>
    </recommendedName>
</protein>
<dbReference type="InterPro" id="IPR033907">
    <property type="entry name" value="Endolysin_autolysin"/>
</dbReference>
<dbReference type="InterPro" id="IPR023346">
    <property type="entry name" value="Lysozyme-like_dom_sf"/>
</dbReference>
<keyword evidence="6 7" id="KW-0326">Glycosidase</keyword>
<sequence length="132" mass="14141">MTRFEGERLQAYLCPAGILTIGVGHTGPDVKPGLTITHERSQALLAADLLRFERAVNRLGGRMSQGQFDAMVSFAFNCGEGALKSSTLLKKHLAGDYAGAGKEFARWTRGGGKVLPGLVKRRAAEAALYMSC</sequence>
<dbReference type="PANTHER" id="PTHR38107:SF4">
    <property type="entry name" value="LYSOZYME"/>
    <property type="match status" value="1"/>
</dbReference>
<dbReference type="SUPFAM" id="SSF53955">
    <property type="entry name" value="Lysozyme-like"/>
    <property type="match status" value="1"/>
</dbReference>
<evidence type="ECO:0000256" key="6">
    <source>
        <dbReference type="ARBA" id="ARBA00023295"/>
    </source>
</evidence>
<dbReference type="InterPro" id="IPR002196">
    <property type="entry name" value="Glyco_hydro_24"/>
</dbReference>
<dbReference type="GO" id="GO:0031640">
    <property type="term" value="P:killing of cells of another organism"/>
    <property type="evidence" value="ECO:0007669"/>
    <property type="project" value="UniProtKB-KW"/>
</dbReference>
<evidence type="ECO:0000313" key="9">
    <source>
        <dbReference type="Proteomes" id="UP000502611"/>
    </source>
</evidence>
<dbReference type="Pfam" id="PF00959">
    <property type="entry name" value="Phage_lysozyme"/>
    <property type="match status" value="1"/>
</dbReference>
<evidence type="ECO:0000256" key="1">
    <source>
        <dbReference type="ARBA" id="ARBA00000632"/>
    </source>
</evidence>
<dbReference type="GO" id="GO:0009253">
    <property type="term" value="P:peptidoglycan catabolic process"/>
    <property type="evidence" value="ECO:0007669"/>
    <property type="project" value="InterPro"/>
</dbReference>
<organism evidence="8 9">
    <name type="scientific">Sphingobium yanoikuyae</name>
    <name type="common">Sphingomonas yanoikuyae</name>
    <dbReference type="NCBI Taxonomy" id="13690"/>
    <lineage>
        <taxon>Bacteria</taxon>
        <taxon>Pseudomonadati</taxon>
        <taxon>Pseudomonadota</taxon>
        <taxon>Alphaproteobacteria</taxon>
        <taxon>Sphingomonadales</taxon>
        <taxon>Sphingomonadaceae</taxon>
        <taxon>Sphingobium</taxon>
    </lineage>
</organism>
<dbReference type="Gene3D" id="1.10.530.40">
    <property type="match status" value="1"/>
</dbReference>
<dbReference type="GO" id="GO:0016998">
    <property type="term" value="P:cell wall macromolecule catabolic process"/>
    <property type="evidence" value="ECO:0007669"/>
    <property type="project" value="InterPro"/>
</dbReference>
<dbReference type="CDD" id="cd00737">
    <property type="entry name" value="lyz_endolysin_autolysin"/>
    <property type="match status" value="1"/>
</dbReference>
<accession>A0A6M4GG67</accession>
<dbReference type="InterPro" id="IPR034690">
    <property type="entry name" value="Endolysin_T4_type"/>
</dbReference>
<evidence type="ECO:0000313" key="8">
    <source>
        <dbReference type="EMBL" id="QJR05313.1"/>
    </source>
</evidence>
<comment type="similarity">
    <text evidence="7">Belongs to the glycosyl hydrolase 24 family.</text>
</comment>
<name>A0A6M4GG67_SPHYA</name>
<dbReference type="InterPro" id="IPR051018">
    <property type="entry name" value="Bacteriophage_GH24"/>
</dbReference>
<dbReference type="EMBL" id="CP053021">
    <property type="protein sequence ID" value="QJR05313.1"/>
    <property type="molecule type" value="Genomic_DNA"/>
</dbReference>
<dbReference type="GO" id="GO:0003796">
    <property type="term" value="F:lysozyme activity"/>
    <property type="evidence" value="ECO:0007669"/>
    <property type="project" value="UniProtKB-EC"/>
</dbReference>
<dbReference type="InterPro" id="IPR023347">
    <property type="entry name" value="Lysozyme_dom_sf"/>
</dbReference>
<reference evidence="8 9" key="1">
    <citation type="submission" date="2020-04" db="EMBL/GenBank/DDBJ databases">
        <title>The Whole Genome Analysis of High salt-tolerant Sphingobium yanoikuyae YC-XJ2 with Aryl organophosphorus flame retardants (aryl-OPFRs)-degrading capacity and characteristics of Related phosphotriesterase.</title>
        <authorList>
            <person name="Li X."/>
        </authorList>
    </citation>
    <scope>NUCLEOTIDE SEQUENCE [LARGE SCALE GENOMIC DNA]</scope>
    <source>
        <strain evidence="8 9">YC-XJ2</strain>
    </source>
</reference>
<gene>
    <name evidence="8" type="ORF">HH800_06980</name>
</gene>
<dbReference type="Proteomes" id="UP000502611">
    <property type="component" value="Chromosome"/>
</dbReference>
<dbReference type="EC" id="3.2.1.17" evidence="7"/>
<evidence type="ECO:0000256" key="7">
    <source>
        <dbReference type="RuleBase" id="RU003788"/>
    </source>
</evidence>
<evidence type="ECO:0000256" key="4">
    <source>
        <dbReference type="ARBA" id="ARBA00022801"/>
    </source>
</evidence>
<dbReference type="HAMAP" id="MF_04110">
    <property type="entry name" value="ENDOLYSIN_T4"/>
    <property type="match status" value="1"/>
</dbReference>
<dbReference type="AlphaFoldDB" id="A0A6M4GG67"/>
<evidence type="ECO:0000256" key="3">
    <source>
        <dbReference type="ARBA" id="ARBA00022638"/>
    </source>
</evidence>
<dbReference type="RefSeq" id="WP_169863262.1">
    <property type="nucleotide sequence ID" value="NZ_CP053021.1"/>
</dbReference>
<keyword evidence="3 7" id="KW-0081">Bacteriolytic enzyme</keyword>
<dbReference type="PANTHER" id="PTHR38107">
    <property type="match status" value="1"/>
</dbReference>
<evidence type="ECO:0000256" key="2">
    <source>
        <dbReference type="ARBA" id="ARBA00022529"/>
    </source>
</evidence>
<comment type="catalytic activity">
    <reaction evidence="1 7">
        <text>Hydrolysis of (1-&gt;4)-beta-linkages between N-acetylmuramic acid and N-acetyl-D-glucosamine residues in a peptidoglycan and between N-acetyl-D-glucosamine residues in chitodextrins.</text>
        <dbReference type="EC" id="3.2.1.17"/>
    </reaction>
</comment>
<keyword evidence="4 7" id="KW-0378">Hydrolase</keyword>
<proteinExistence type="inferred from homology"/>
<keyword evidence="2 7" id="KW-0929">Antimicrobial</keyword>
<dbReference type="GO" id="GO:0042742">
    <property type="term" value="P:defense response to bacterium"/>
    <property type="evidence" value="ECO:0007669"/>
    <property type="project" value="UniProtKB-KW"/>
</dbReference>
<evidence type="ECO:0000256" key="5">
    <source>
        <dbReference type="ARBA" id="ARBA00023200"/>
    </source>
</evidence>